<dbReference type="Proteomes" id="UP000279600">
    <property type="component" value="Chromosome"/>
</dbReference>
<proteinExistence type="inferred from homology"/>
<feature type="domain" description="Beta-lactamase-related" evidence="3">
    <location>
        <begin position="47"/>
        <end position="282"/>
    </location>
</feature>
<keyword evidence="2" id="KW-1133">Transmembrane helix</keyword>
<gene>
    <name evidence="4" type="ORF">EJ995_11355</name>
</gene>
<protein>
    <submittedName>
        <fullName evidence="4">Class A beta-lactamase-related serine hydrolase</fullName>
    </submittedName>
</protein>
<dbReference type="OrthoDB" id="9793489at2"/>
<dbReference type="Gene3D" id="3.40.710.10">
    <property type="entry name" value="DD-peptidase/beta-lactamase superfamily"/>
    <property type="match status" value="1"/>
</dbReference>
<dbReference type="KEGG" id="noj:EJ995_11355"/>
<keyword evidence="5" id="KW-1185">Reference proteome</keyword>
<keyword evidence="2" id="KW-0812">Transmembrane</keyword>
<dbReference type="GO" id="GO:0016787">
    <property type="term" value="F:hydrolase activity"/>
    <property type="evidence" value="ECO:0007669"/>
    <property type="project" value="UniProtKB-KW"/>
</dbReference>
<dbReference type="SUPFAM" id="SSF56601">
    <property type="entry name" value="beta-lactamase/transpeptidase-like"/>
    <property type="match status" value="1"/>
</dbReference>
<comment type="similarity">
    <text evidence="1">Belongs to the beta-lactamase family.</text>
</comment>
<organism evidence="4 5">
    <name type="scientific">Nonlabens ponticola</name>
    <dbReference type="NCBI Taxonomy" id="2496866"/>
    <lineage>
        <taxon>Bacteria</taxon>
        <taxon>Pseudomonadati</taxon>
        <taxon>Bacteroidota</taxon>
        <taxon>Flavobacteriia</taxon>
        <taxon>Flavobacteriales</taxon>
        <taxon>Flavobacteriaceae</taxon>
        <taxon>Nonlabens</taxon>
    </lineage>
</organism>
<evidence type="ECO:0000259" key="3">
    <source>
        <dbReference type="Pfam" id="PF00144"/>
    </source>
</evidence>
<dbReference type="InterPro" id="IPR001466">
    <property type="entry name" value="Beta-lactam-related"/>
</dbReference>
<evidence type="ECO:0000313" key="4">
    <source>
        <dbReference type="EMBL" id="AZQ44799.1"/>
    </source>
</evidence>
<dbReference type="EMBL" id="CP034549">
    <property type="protein sequence ID" value="AZQ44799.1"/>
    <property type="molecule type" value="Genomic_DNA"/>
</dbReference>
<evidence type="ECO:0000313" key="5">
    <source>
        <dbReference type="Proteomes" id="UP000279600"/>
    </source>
</evidence>
<reference evidence="4 5" key="1">
    <citation type="submission" date="2018-12" db="EMBL/GenBank/DDBJ databases">
        <title>Complete genome of Nonlabens sp. MJ115.</title>
        <authorList>
            <person name="Choi H.S."/>
            <person name="Jung J."/>
        </authorList>
    </citation>
    <scope>NUCLEOTIDE SEQUENCE [LARGE SCALE GENOMIC DNA]</scope>
    <source>
        <strain evidence="4 5">MJ115</strain>
    </source>
</reference>
<sequence length="342" mass="39254">MSKKRSLLVFRVLLLIGTAVSLYFVPWPIVMAWIQPLPDTVQEQIDQVHEYGFDGIIVYVDQKGKPPEFYTAGYKNTESKTPADAQSLFKIASVEKLFKALTVAKLSYRNHLSLDRSLAAYLPDLSKNVKNADEITLRMLVQHRSGIPDYTYTKDYWANPKNTVEENLNLITDQPAEFAPDTDYGYSNTNYLLLGRILDQTLGYNHFQYIENEILKPLQLNNIHTSINEVNIENVMSGYYVGYPHDLKTEDVGMLATAQDLGRFIRALNEGTVFTDSTEQQIYSSIYVYEHTGLIPGYQTIAKYHADMDTVVIQFTNTVDFEGYNWNMSEIMYSRILKILRQ</sequence>
<dbReference type="Pfam" id="PF00144">
    <property type="entry name" value="Beta-lactamase"/>
    <property type="match status" value="1"/>
</dbReference>
<evidence type="ECO:0000256" key="1">
    <source>
        <dbReference type="ARBA" id="ARBA00038473"/>
    </source>
</evidence>
<name>A0A3S9N090_9FLAO</name>
<dbReference type="PANTHER" id="PTHR22935">
    <property type="entry name" value="PENICILLIN-BINDING PROTEIN"/>
    <property type="match status" value="1"/>
</dbReference>
<dbReference type="RefSeq" id="WP_126448514.1">
    <property type="nucleotide sequence ID" value="NZ_CP034549.1"/>
</dbReference>
<evidence type="ECO:0000256" key="2">
    <source>
        <dbReference type="SAM" id="Phobius"/>
    </source>
</evidence>
<keyword evidence="4" id="KW-0378">Hydrolase</keyword>
<dbReference type="AlphaFoldDB" id="A0A3S9N090"/>
<dbReference type="InterPro" id="IPR012338">
    <property type="entry name" value="Beta-lactam/transpept-like"/>
</dbReference>
<keyword evidence="2" id="KW-0472">Membrane</keyword>
<feature type="transmembrane region" description="Helical" evidence="2">
    <location>
        <begin position="12"/>
        <end position="34"/>
    </location>
</feature>
<dbReference type="PANTHER" id="PTHR22935:SF95">
    <property type="entry name" value="BETA-LACTAMASE-LIKE 1-RELATED"/>
    <property type="match status" value="1"/>
</dbReference>
<accession>A0A3S9N090</accession>
<dbReference type="InterPro" id="IPR051478">
    <property type="entry name" value="Beta-lactamase-like_AB/R"/>
</dbReference>